<evidence type="ECO:0000313" key="3">
    <source>
        <dbReference type="Proteomes" id="UP000327468"/>
    </source>
</evidence>
<keyword evidence="1" id="KW-0732">Signal</keyword>
<dbReference type="AlphaFoldDB" id="A0A5N5MKP8"/>
<reference evidence="2 3" key="1">
    <citation type="submission" date="2019-06" db="EMBL/GenBank/DDBJ databases">
        <title>A chromosome-scale genome assembly of the striped catfish, Pangasianodon hypophthalmus.</title>
        <authorList>
            <person name="Wen M."/>
            <person name="Zahm M."/>
            <person name="Roques C."/>
            <person name="Cabau C."/>
            <person name="Klopp C."/>
            <person name="Donnadieu C."/>
            <person name="Jouanno E."/>
            <person name="Avarre J.-C."/>
            <person name="Campet M."/>
            <person name="Ha T.T.T."/>
            <person name="Dugue R."/>
            <person name="Lampietro C."/>
            <person name="Louis A."/>
            <person name="Herpin A."/>
            <person name="Echchiki A."/>
            <person name="Berthelot C."/>
            <person name="Parey E."/>
            <person name="Roest-Crollius H."/>
            <person name="Braasch I."/>
            <person name="Postlethwait J."/>
            <person name="Bobe J."/>
            <person name="Montfort J."/>
            <person name="Bouchez O."/>
            <person name="Begum T."/>
            <person name="Schartl M."/>
            <person name="Guiguen Y."/>
        </authorList>
    </citation>
    <scope>NUCLEOTIDE SEQUENCE [LARGE SCALE GENOMIC DNA]</scope>
    <source>
        <strain evidence="2 3">Indonesia</strain>
        <tissue evidence="2">Blood</tissue>
    </source>
</reference>
<organism evidence="2 3">
    <name type="scientific">Pangasianodon hypophthalmus</name>
    <name type="common">Striped catfish</name>
    <name type="synonym">Helicophagus hypophthalmus</name>
    <dbReference type="NCBI Taxonomy" id="310915"/>
    <lineage>
        <taxon>Eukaryota</taxon>
        <taxon>Metazoa</taxon>
        <taxon>Chordata</taxon>
        <taxon>Craniata</taxon>
        <taxon>Vertebrata</taxon>
        <taxon>Euteleostomi</taxon>
        <taxon>Actinopterygii</taxon>
        <taxon>Neopterygii</taxon>
        <taxon>Teleostei</taxon>
        <taxon>Ostariophysi</taxon>
        <taxon>Siluriformes</taxon>
        <taxon>Pangasiidae</taxon>
        <taxon>Pangasianodon</taxon>
    </lineage>
</organism>
<dbReference type="Proteomes" id="UP000327468">
    <property type="component" value="Chromosome 12"/>
</dbReference>
<evidence type="ECO:0000313" key="2">
    <source>
        <dbReference type="EMBL" id="KAB5555579.1"/>
    </source>
</evidence>
<evidence type="ECO:0008006" key="4">
    <source>
        <dbReference type="Google" id="ProtNLM"/>
    </source>
</evidence>
<dbReference type="SUPFAM" id="SSF57302">
    <property type="entry name" value="Snake toxin-like"/>
    <property type="match status" value="1"/>
</dbReference>
<evidence type="ECO:0000256" key="1">
    <source>
        <dbReference type="SAM" id="SignalP"/>
    </source>
</evidence>
<feature type="chain" id="PRO_5024362472" description="UPAR/Ly6 domain-containing protein" evidence="1">
    <location>
        <begin position="21"/>
        <end position="92"/>
    </location>
</feature>
<accession>A0A5N5MKP8</accession>
<name>A0A5N5MKP8_PANHP</name>
<dbReference type="EMBL" id="VFJC01000013">
    <property type="protein sequence ID" value="KAB5555579.1"/>
    <property type="molecule type" value="Genomic_DNA"/>
</dbReference>
<feature type="signal peptide" evidence="1">
    <location>
        <begin position="1"/>
        <end position="20"/>
    </location>
</feature>
<protein>
    <recommendedName>
        <fullName evidence="4">UPAR/Ly6 domain-containing protein</fullName>
    </recommendedName>
</protein>
<dbReference type="InterPro" id="IPR045860">
    <property type="entry name" value="Snake_toxin-like_sf"/>
</dbReference>
<keyword evidence="3" id="KW-1185">Reference proteome</keyword>
<dbReference type="Gene3D" id="2.10.60.10">
    <property type="entry name" value="CD59"/>
    <property type="match status" value="1"/>
</dbReference>
<proteinExistence type="predicted"/>
<comment type="caution">
    <text evidence="2">The sequence shown here is derived from an EMBL/GenBank/DDBJ whole genome shotgun (WGS) entry which is preliminary data.</text>
</comment>
<sequence>MGPRVSVLFVFVAVLSVAQALKCNYCQSIERNHPTCEQMEEIDCSVGLTQCIRLIFHEPAYGEVRRCASTKECEDDVPDLVERECCNTDFCN</sequence>
<gene>
    <name evidence="2" type="ORF">PHYPO_G00035780</name>
</gene>